<keyword evidence="2" id="KW-1185">Reference proteome</keyword>
<accession>A0ACA9SLJ6</accession>
<gene>
    <name evidence="1" type="ORF">RPERSI_LOCUS32256</name>
</gene>
<feature type="non-terminal residue" evidence="1">
    <location>
        <position position="1"/>
    </location>
</feature>
<dbReference type="EMBL" id="CAJVQC010133676">
    <property type="protein sequence ID" value="CAG8842296.1"/>
    <property type="molecule type" value="Genomic_DNA"/>
</dbReference>
<evidence type="ECO:0000313" key="1">
    <source>
        <dbReference type="EMBL" id="CAG8842296.1"/>
    </source>
</evidence>
<sequence>TICPVCKMETYSDTGICSTYSGPYDRAWCESKKNKMESDMIEIPS</sequence>
<proteinExistence type="predicted"/>
<reference evidence="1" key="1">
    <citation type="submission" date="2021-06" db="EMBL/GenBank/DDBJ databases">
        <authorList>
            <person name="Kallberg Y."/>
            <person name="Tangrot J."/>
            <person name="Rosling A."/>
        </authorList>
    </citation>
    <scope>NUCLEOTIDE SEQUENCE</scope>
    <source>
        <strain evidence="1">MA461A</strain>
    </source>
</reference>
<protein>
    <submittedName>
        <fullName evidence="1">9097_t:CDS:1</fullName>
    </submittedName>
</protein>
<name>A0ACA9SLJ6_9GLOM</name>
<organism evidence="1 2">
    <name type="scientific">Racocetra persica</name>
    <dbReference type="NCBI Taxonomy" id="160502"/>
    <lineage>
        <taxon>Eukaryota</taxon>
        <taxon>Fungi</taxon>
        <taxon>Fungi incertae sedis</taxon>
        <taxon>Mucoromycota</taxon>
        <taxon>Glomeromycotina</taxon>
        <taxon>Glomeromycetes</taxon>
        <taxon>Diversisporales</taxon>
        <taxon>Gigasporaceae</taxon>
        <taxon>Racocetra</taxon>
    </lineage>
</organism>
<evidence type="ECO:0000313" key="2">
    <source>
        <dbReference type="Proteomes" id="UP000789920"/>
    </source>
</evidence>
<dbReference type="Proteomes" id="UP000789920">
    <property type="component" value="Unassembled WGS sequence"/>
</dbReference>
<comment type="caution">
    <text evidence="1">The sequence shown here is derived from an EMBL/GenBank/DDBJ whole genome shotgun (WGS) entry which is preliminary data.</text>
</comment>